<dbReference type="InterPro" id="IPR053724">
    <property type="entry name" value="OMP_A26_sf"/>
</dbReference>
<reference evidence="1 2" key="1">
    <citation type="submission" date="2013-01" db="EMBL/GenBank/DDBJ databases">
        <authorList>
            <person name="Harkins D.M."/>
            <person name="Durkin A.S."/>
            <person name="Brinkac L.M."/>
            <person name="Haft D.H."/>
            <person name="Selengut J.D."/>
            <person name="Sanka R."/>
            <person name="DePew J."/>
            <person name="Purushe J."/>
            <person name="Picardeau M."/>
            <person name="Werts C."/>
            <person name="Goarant C."/>
            <person name="Vinetz J.M."/>
            <person name="Sutton G.G."/>
            <person name="Nierman W.C."/>
            <person name="Fouts D.E."/>
        </authorList>
    </citation>
    <scope>NUCLEOTIDE SEQUENCE [LARGE SCALE GENOMIC DNA]</scope>
    <source>
        <strain evidence="1 2">Verdun HP</strain>
    </source>
</reference>
<organism evidence="1 2">
    <name type="scientific">Leptospira interrogans serovar Icterohaemorrhagiae str. Verdun HP</name>
    <dbReference type="NCBI Taxonomy" id="1049910"/>
    <lineage>
        <taxon>Bacteria</taxon>
        <taxon>Pseudomonadati</taxon>
        <taxon>Spirochaetota</taxon>
        <taxon>Spirochaetia</taxon>
        <taxon>Leptospirales</taxon>
        <taxon>Leptospiraceae</taxon>
        <taxon>Leptospira</taxon>
    </lineage>
</organism>
<name>M6R5Z8_LEPIR</name>
<dbReference type="Gene3D" id="2.40.128.90">
    <property type="entry name" value="OMPT-like"/>
    <property type="match status" value="1"/>
</dbReference>
<evidence type="ECO:0000313" key="2">
    <source>
        <dbReference type="Proteomes" id="UP000012092"/>
    </source>
</evidence>
<dbReference type="Proteomes" id="UP000012092">
    <property type="component" value="Unassembled WGS sequence"/>
</dbReference>
<evidence type="ECO:0008006" key="3">
    <source>
        <dbReference type="Google" id="ProtNLM"/>
    </source>
</evidence>
<dbReference type="Pfam" id="PF16939">
    <property type="entry name" value="Porin_6"/>
    <property type="match status" value="1"/>
</dbReference>
<gene>
    <name evidence="1" type="ORF">LEP1GSC116_4401</name>
</gene>
<proteinExistence type="predicted"/>
<dbReference type="EMBL" id="AHNZ02000830">
    <property type="protein sequence ID" value="EMO03557.1"/>
    <property type="molecule type" value="Genomic_DNA"/>
</dbReference>
<sequence>MSWNENILQIFTLTFFPISVLFASDSGWIIAPNVQYNQGRFIFETGGGNLIPSSNDRSYGSGSRLTYAREYPLLGISAIYIKKNWEFQLQGNSTFGYRNSGNFRDEDFYMFTPSFYSNRFAHYGPIYGYDPIWGKNQLTRFSGASNWSDFDSSLKANDSIAGFDVRYFPSGGSPNPNVKGFGLFVIGGYSYEYLKFIVNGSSGSQLNSGKIYLGYLNGESISYSNSINEIKYGIGTQTNFQRWGLEVSFSFVSSEIKSRDFHRYRALTFLESAYGKGWTHTIKFNYKLSENLILNLNWTESFREFEGKSHVKAGFGPESWYADLISFNQQYWLYSVQNQVSLGVSVLLF</sequence>
<dbReference type="AlphaFoldDB" id="M6R5Z8"/>
<accession>M6R5Z8</accession>
<evidence type="ECO:0000313" key="1">
    <source>
        <dbReference type="EMBL" id="EMO03557.1"/>
    </source>
</evidence>
<protein>
    <recommendedName>
        <fullName evidence="3">Porin</fullName>
    </recommendedName>
</protein>
<comment type="caution">
    <text evidence="1">The sequence shown here is derived from an EMBL/GenBank/DDBJ whole genome shotgun (WGS) entry which is preliminary data.</text>
</comment>
<dbReference type="InterPro" id="IPR031611">
    <property type="entry name" value="Porin_6"/>
</dbReference>